<accession>A0A2W7NNR9</accession>
<feature type="compositionally biased region" description="Basic residues" evidence="1">
    <location>
        <begin position="7"/>
        <end position="18"/>
    </location>
</feature>
<keyword evidence="3" id="KW-0282">Flagellum</keyword>
<keyword evidence="3" id="KW-0966">Cell projection</keyword>
<comment type="caution">
    <text evidence="3">The sequence shown here is derived from an EMBL/GenBank/DDBJ whole genome shotgun (WGS) entry which is preliminary data.</text>
</comment>
<feature type="domain" description="Flagellar motor switch protein FliN-like C-terminal" evidence="2">
    <location>
        <begin position="212"/>
        <end position="280"/>
    </location>
</feature>
<evidence type="ECO:0000259" key="2">
    <source>
        <dbReference type="Pfam" id="PF01052"/>
    </source>
</evidence>
<dbReference type="RefSeq" id="WP_111535447.1">
    <property type="nucleotide sequence ID" value="NZ_QKZL01000001.1"/>
</dbReference>
<proteinExistence type="predicted"/>
<dbReference type="Gene3D" id="2.30.330.10">
    <property type="entry name" value="SpoA-like"/>
    <property type="match status" value="1"/>
</dbReference>
<name>A0A2W7NNR9_9RHOB</name>
<dbReference type="OrthoDB" id="7824563at2"/>
<dbReference type="InterPro" id="IPR036429">
    <property type="entry name" value="SpoA-like_sf"/>
</dbReference>
<keyword evidence="4" id="KW-1185">Reference proteome</keyword>
<dbReference type="SUPFAM" id="SSF101801">
    <property type="entry name" value="Surface presentation of antigens (SPOA)"/>
    <property type="match status" value="1"/>
</dbReference>
<keyword evidence="3" id="KW-0969">Cilium</keyword>
<protein>
    <submittedName>
        <fullName evidence="3">Flagellar motor switch protein FliM</fullName>
    </submittedName>
</protein>
<feature type="region of interest" description="Disordered" evidence="1">
    <location>
        <begin position="1"/>
        <end position="22"/>
    </location>
</feature>
<organism evidence="3 4">
    <name type="scientific">Palleronia aestuarii</name>
    <dbReference type="NCBI Taxonomy" id="568105"/>
    <lineage>
        <taxon>Bacteria</taxon>
        <taxon>Pseudomonadati</taxon>
        <taxon>Pseudomonadota</taxon>
        <taxon>Alphaproteobacteria</taxon>
        <taxon>Rhodobacterales</taxon>
        <taxon>Roseobacteraceae</taxon>
        <taxon>Palleronia</taxon>
    </lineage>
</organism>
<gene>
    <name evidence="3" type="ORF">LX81_00238</name>
</gene>
<dbReference type="Proteomes" id="UP000248916">
    <property type="component" value="Unassembled WGS sequence"/>
</dbReference>
<reference evidence="3 4" key="1">
    <citation type="submission" date="2018-06" db="EMBL/GenBank/DDBJ databases">
        <title>Genomic Encyclopedia of Archaeal and Bacterial Type Strains, Phase II (KMG-II): from individual species to whole genera.</title>
        <authorList>
            <person name="Goeker M."/>
        </authorList>
    </citation>
    <scope>NUCLEOTIDE SEQUENCE [LARGE SCALE GENOMIC DNA]</scope>
    <source>
        <strain evidence="3 4">DSM 22009</strain>
    </source>
</reference>
<dbReference type="AlphaFoldDB" id="A0A2W7NNR9"/>
<dbReference type="EMBL" id="QKZL01000001">
    <property type="protein sequence ID" value="PZX19777.1"/>
    <property type="molecule type" value="Genomic_DNA"/>
</dbReference>
<evidence type="ECO:0000256" key="1">
    <source>
        <dbReference type="SAM" id="MobiDB-lite"/>
    </source>
</evidence>
<dbReference type="InterPro" id="IPR001543">
    <property type="entry name" value="FliN-like_C"/>
</dbReference>
<evidence type="ECO:0000313" key="3">
    <source>
        <dbReference type="EMBL" id="PZX19777.1"/>
    </source>
</evidence>
<dbReference type="Pfam" id="PF01052">
    <property type="entry name" value="FliMN_C"/>
    <property type="match status" value="1"/>
</dbReference>
<sequence length="300" mass="32014">MSELSPLRRKIGAPRRAPKSPALDPRRVWRRALIHGFSRAIGLDAAVTGMEQASLTPDEIGAMVGEGALCALLDGPHGYGIAILDPGVVNSIVEMMTIGRVYSRATTPRAVTATDAAMMADPIDRFLESQEALAGDLETPITSGYRYATHLNEIRKIVLLMADAPHDHTQLDLSLGPSGERVGRIDVILPRLPAPEPEGEVVKDWSSQLSGRLMGSEVNLRAELQRLTLSVEKVQSLEVGTVLPLSRQSIDRVRLVTATGAVLSDGRLGQSAGRKAVRLGSPASAPFENVEIASAAPALE</sequence>
<evidence type="ECO:0000313" key="4">
    <source>
        <dbReference type="Proteomes" id="UP000248916"/>
    </source>
</evidence>